<keyword evidence="6 8" id="KW-0472">Membrane</keyword>
<dbReference type="Proteomes" id="UP001305414">
    <property type="component" value="Unassembled WGS sequence"/>
</dbReference>
<feature type="transmembrane region" description="Helical" evidence="8">
    <location>
        <begin position="101"/>
        <end position="120"/>
    </location>
</feature>
<evidence type="ECO:0000256" key="7">
    <source>
        <dbReference type="SAM" id="MobiDB-lite"/>
    </source>
</evidence>
<feature type="transmembrane region" description="Helical" evidence="8">
    <location>
        <begin position="371"/>
        <end position="390"/>
    </location>
</feature>
<evidence type="ECO:0000256" key="2">
    <source>
        <dbReference type="ARBA" id="ARBA00007520"/>
    </source>
</evidence>
<feature type="transmembrane region" description="Helical" evidence="8">
    <location>
        <begin position="461"/>
        <end position="484"/>
    </location>
</feature>
<dbReference type="GO" id="GO:0005886">
    <property type="term" value="C:plasma membrane"/>
    <property type="evidence" value="ECO:0007669"/>
    <property type="project" value="TreeGrafter"/>
</dbReference>
<evidence type="ECO:0000256" key="4">
    <source>
        <dbReference type="ARBA" id="ARBA00022692"/>
    </source>
</evidence>
<comment type="subcellular location">
    <subcellularLocation>
        <location evidence="1">Membrane</location>
        <topology evidence="1">Multi-pass membrane protein</topology>
    </subcellularLocation>
</comment>
<protein>
    <recommendedName>
        <fullName evidence="9">Major facilitator superfamily (MFS) profile domain-containing protein</fullName>
    </recommendedName>
</protein>
<dbReference type="Pfam" id="PF07690">
    <property type="entry name" value="MFS_1"/>
    <property type="match status" value="1"/>
</dbReference>
<feature type="region of interest" description="Disordered" evidence="7">
    <location>
        <begin position="19"/>
        <end position="47"/>
    </location>
</feature>
<feature type="transmembrane region" description="Helical" evidence="8">
    <location>
        <begin position="423"/>
        <end position="440"/>
    </location>
</feature>
<keyword evidence="3" id="KW-0813">Transport</keyword>
<dbReference type="InterPro" id="IPR011701">
    <property type="entry name" value="MFS"/>
</dbReference>
<evidence type="ECO:0000259" key="9">
    <source>
        <dbReference type="PROSITE" id="PS50850"/>
    </source>
</evidence>
<feature type="transmembrane region" description="Helical" evidence="8">
    <location>
        <begin position="190"/>
        <end position="215"/>
    </location>
</feature>
<feature type="transmembrane region" description="Helical" evidence="8">
    <location>
        <begin position="326"/>
        <end position="351"/>
    </location>
</feature>
<evidence type="ECO:0000256" key="6">
    <source>
        <dbReference type="ARBA" id="ARBA00023136"/>
    </source>
</evidence>
<organism evidence="10 11">
    <name type="scientific">Xylaria bambusicola</name>
    <dbReference type="NCBI Taxonomy" id="326684"/>
    <lineage>
        <taxon>Eukaryota</taxon>
        <taxon>Fungi</taxon>
        <taxon>Dikarya</taxon>
        <taxon>Ascomycota</taxon>
        <taxon>Pezizomycotina</taxon>
        <taxon>Sordariomycetes</taxon>
        <taxon>Xylariomycetidae</taxon>
        <taxon>Xylariales</taxon>
        <taxon>Xylariaceae</taxon>
        <taxon>Xylaria</taxon>
    </lineage>
</organism>
<feature type="transmembrane region" description="Helical" evidence="8">
    <location>
        <begin position="285"/>
        <end position="306"/>
    </location>
</feature>
<comment type="similarity">
    <text evidence="2">Belongs to the major facilitator superfamily. TCR/Tet family.</text>
</comment>
<dbReference type="AlphaFoldDB" id="A0AAN7UKE7"/>
<name>A0AAN7UKE7_9PEZI</name>
<evidence type="ECO:0000256" key="8">
    <source>
        <dbReference type="SAM" id="Phobius"/>
    </source>
</evidence>
<evidence type="ECO:0000256" key="3">
    <source>
        <dbReference type="ARBA" id="ARBA00022448"/>
    </source>
</evidence>
<feature type="transmembrane region" description="Helical" evidence="8">
    <location>
        <begin position="259"/>
        <end position="279"/>
    </location>
</feature>
<feature type="transmembrane region" description="Helical" evidence="8">
    <location>
        <begin position="132"/>
        <end position="151"/>
    </location>
</feature>
<keyword evidence="4 8" id="KW-0812">Transmembrane</keyword>
<evidence type="ECO:0000256" key="5">
    <source>
        <dbReference type="ARBA" id="ARBA00022989"/>
    </source>
</evidence>
<feature type="transmembrane region" description="Helical" evidence="8">
    <location>
        <begin position="64"/>
        <end position="89"/>
    </location>
</feature>
<evidence type="ECO:0000313" key="10">
    <source>
        <dbReference type="EMBL" id="KAK5626786.1"/>
    </source>
</evidence>
<proteinExistence type="inferred from homology"/>
<reference evidence="10 11" key="1">
    <citation type="submission" date="2023-10" db="EMBL/GenBank/DDBJ databases">
        <title>Draft genome sequence of Xylaria bambusicola isolate GMP-LS, the root and basal stem rot pathogen of sugarcane in Indonesia.</title>
        <authorList>
            <person name="Selvaraj P."/>
            <person name="Muralishankar V."/>
            <person name="Muruganantham S."/>
            <person name="Sp S."/>
            <person name="Haryani S."/>
            <person name="Lau K.J.X."/>
            <person name="Naqvi N.I."/>
        </authorList>
    </citation>
    <scope>NUCLEOTIDE SEQUENCE [LARGE SCALE GENOMIC DNA]</scope>
    <source>
        <strain evidence="10">GMP-LS</strain>
    </source>
</reference>
<feature type="transmembrane region" description="Helical" evidence="8">
    <location>
        <begin position="221"/>
        <end position="239"/>
    </location>
</feature>
<dbReference type="PANTHER" id="PTHR23501">
    <property type="entry name" value="MAJOR FACILITATOR SUPERFAMILY"/>
    <property type="match status" value="1"/>
</dbReference>
<evidence type="ECO:0000313" key="11">
    <source>
        <dbReference type="Proteomes" id="UP001305414"/>
    </source>
</evidence>
<dbReference type="EMBL" id="JAWHQM010000004">
    <property type="protein sequence ID" value="KAK5626786.1"/>
    <property type="molecule type" value="Genomic_DNA"/>
</dbReference>
<keyword evidence="11" id="KW-1185">Reference proteome</keyword>
<dbReference type="InterPro" id="IPR036259">
    <property type="entry name" value="MFS_trans_sf"/>
</dbReference>
<comment type="caution">
    <text evidence="10">The sequence shown here is derived from an EMBL/GenBank/DDBJ whole genome shotgun (WGS) entry which is preliminary data.</text>
</comment>
<dbReference type="PROSITE" id="PS50850">
    <property type="entry name" value="MFS"/>
    <property type="match status" value="1"/>
</dbReference>
<accession>A0AAN7UKE7</accession>
<gene>
    <name evidence="10" type="ORF">RRF57_002501</name>
</gene>
<dbReference type="InterPro" id="IPR020846">
    <property type="entry name" value="MFS_dom"/>
</dbReference>
<feature type="transmembrane region" description="Helical" evidence="8">
    <location>
        <begin position="397"/>
        <end position="417"/>
    </location>
</feature>
<keyword evidence="5 8" id="KW-1133">Transmembrane helix</keyword>
<dbReference type="PANTHER" id="PTHR23501:SF12">
    <property type="entry name" value="MAJOR FACILITATOR SUPERFAMILY (MFS) PROFILE DOMAIN-CONTAINING PROTEIN-RELATED"/>
    <property type="match status" value="1"/>
</dbReference>
<feature type="transmembrane region" description="Helical" evidence="8">
    <location>
        <begin position="157"/>
        <end position="178"/>
    </location>
</feature>
<feature type="compositionally biased region" description="Basic and acidic residues" evidence="7">
    <location>
        <begin position="19"/>
        <end position="30"/>
    </location>
</feature>
<dbReference type="Gene3D" id="1.20.1250.20">
    <property type="entry name" value="MFS general substrate transporter like domains"/>
    <property type="match status" value="2"/>
</dbReference>
<evidence type="ECO:0000256" key="1">
    <source>
        <dbReference type="ARBA" id="ARBA00004141"/>
    </source>
</evidence>
<sequence>MVLPFRINTFTSRINLKMDSESSRSKERQALDPVSEPELQKEDVTALSGSDEVEEKRKITGLRWFFFVISTLASIFLYSLDNTIVANIVPTIVNDLNGVSQLAWLSVGFTIGGMTTVLPFGKLYNIYDAKWVYIASTIVFLASSALCGAAPNMNAEIVGRVFAGAGGNGMYFGLIALLSIHTTPKERPQYLSFTGLCWGLGTVLGPAVGGGFALWTWRWGFYINIVILGLVLPLALFSIPSAPPMADKTQIEKLKLIDWVGWGLSLAGMVLLVIAINFGGVKFDWNSGAIIALFVVGIALLIVFALQQHFCFLTTREQRLLPIHLFTWRMPFLLFWTCSAIGGVAYTSVYYIPLYFQFTRGDSAIYTAVRLLPYIIPLIVVMPSSGALLSRWGYYKPIYLIGSVATTITSILFAHYVKLDTHVGAVYAIEVFLGAGTGAYTQSSFAVSQSVVPTSEAPNALALMMIAQLSGLTFSLAIAGAVFVNTAQQGLFQLLPDVPRSQVQDLVAGATSNLIHTLPDNLRTAALEIIVSSLNKTFIVVYVGAIITLLCSVLFTNGKANTNQDAPTIEGKEVTSA</sequence>
<feature type="domain" description="Major facilitator superfamily (MFS) profile" evidence="9">
    <location>
        <begin position="67"/>
        <end position="560"/>
    </location>
</feature>
<feature type="transmembrane region" description="Helical" evidence="8">
    <location>
        <begin position="537"/>
        <end position="555"/>
    </location>
</feature>
<dbReference type="SUPFAM" id="SSF103473">
    <property type="entry name" value="MFS general substrate transporter"/>
    <property type="match status" value="2"/>
</dbReference>
<dbReference type="GO" id="GO:0022857">
    <property type="term" value="F:transmembrane transporter activity"/>
    <property type="evidence" value="ECO:0007669"/>
    <property type="project" value="InterPro"/>
</dbReference>